<proteinExistence type="inferred from homology"/>
<dbReference type="RefSeq" id="WP_146840717.1">
    <property type="nucleotide sequence ID" value="NZ_BJVQ01000103.1"/>
</dbReference>
<feature type="active site" description="Charge relay system" evidence="5">
    <location>
        <position position="117"/>
    </location>
</feature>
<gene>
    <name evidence="9" type="ORF">HNR08_001083</name>
</gene>
<evidence type="ECO:0000313" key="9">
    <source>
        <dbReference type="EMBL" id="MBB5472347.1"/>
    </source>
</evidence>
<protein>
    <submittedName>
        <fullName evidence="9">Type VII secretion-associated serine protease mycosin</fullName>
    </submittedName>
</protein>
<dbReference type="PROSITE" id="PS00137">
    <property type="entry name" value="SUBTILASE_HIS"/>
    <property type="match status" value="1"/>
</dbReference>
<evidence type="ECO:0000256" key="2">
    <source>
        <dbReference type="ARBA" id="ARBA00022670"/>
    </source>
</evidence>
<feature type="signal peptide" evidence="7">
    <location>
        <begin position="1"/>
        <end position="25"/>
    </location>
</feature>
<comment type="caution">
    <text evidence="9">The sequence shown here is derived from an EMBL/GenBank/DDBJ whole genome shotgun (WGS) entry which is preliminary data.</text>
</comment>
<dbReference type="InterPro" id="IPR023827">
    <property type="entry name" value="Peptidase_S8_Asp-AS"/>
</dbReference>
<reference evidence="9 10" key="1">
    <citation type="submission" date="2020-08" db="EMBL/GenBank/DDBJ databases">
        <title>Sequencing the genomes of 1000 actinobacteria strains.</title>
        <authorList>
            <person name="Klenk H.-P."/>
        </authorList>
    </citation>
    <scope>NUCLEOTIDE SEQUENCE [LARGE SCALE GENOMIC DNA]</scope>
    <source>
        <strain evidence="9 10">DSM 9581</strain>
    </source>
</reference>
<dbReference type="PROSITE" id="PS51892">
    <property type="entry name" value="SUBTILASE"/>
    <property type="match status" value="1"/>
</dbReference>
<dbReference type="AlphaFoldDB" id="A0A7W8SDP7"/>
<evidence type="ECO:0000256" key="7">
    <source>
        <dbReference type="SAM" id="SignalP"/>
    </source>
</evidence>
<dbReference type="GO" id="GO:0004252">
    <property type="term" value="F:serine-type endopeptidase activity"/>
    <property type="evidence" value="ECO:0007669"/>
    <property type="project" value="UniProtKB-UniRule"/>
</dbReference>
<dbReference type="PRINTS" id="PR00723">
    <property type="entry name" value="SUBTILISIN"/>
</dbReference>
<sequence length="416" mass="41773">MSRRRVRAALVAAALLLAPVTAAPAAATPAPAALPAATGGQQCTPDRVAYSPESPPALRRLSAERAWAVATGRGVVVAVVDSGVDAGNEHLTPAVLPGVDLVGAGGDPAGRTDTAGHGTAVAGQIAARQVEGSGVVGLAPDATILPVRVYHADDDRAREQGVAPDAGRIAAGIDAAVAGGARVVNVSMSTPTDTPALREAVERATAAGALVVASAGNRATSSDEADGPRYPAAYDGALAVTAVDVDDNPSADAIHGSHVDVAAPGTNILTTYHAAGDCLLSGESVSTSYATAYVSAAAALLAERYPEESPAQWAHRLEVTAARDQPAERDDLVGWGVVRPAEALAFVDDGTALGPPSPVHRVDAAATAATRTVDVTPRVDPLAGARRAAVWWAIAGTTLVLLAALAARVAGRRRRG</sequence>
<dbReference type="InterPro" id="IPR050131">
    <property type="entry name" value="Peptidase_S8_subtilisin-like"/>
</dbReference>
<keyword evidence="6" id="KW-0812">Transmembrane</keyword>
<keyword evidence="3 5" id="KW-0378">Hydrolase</keyword>
<comment type="similarity">
    <text evidence="1 5">Belongs to the peptidase S8 family.</text>
</comment>
<dbReference type="InterPro" id="IPR000209">
    <property type="entry name" value="Peptidase_S8/S53_dom"/>
</dbReference>
<dbReference type="Gene3D" id="3.40.50.200">
    <property type="entry name" value="Peptidase S8/S53 domain"/>
    <property type="match status" value="1"/>
</dbReference>
<keyword evidence="2 5" id="KW-0645">Protease</keyword>
<feature type="domain" description="Peptidase S8/S53" evidence="8">
    <location>
        <begin position="72"/>
        <end position="336"/>
    </location>
</feature>
<evidence type="ECO:0000313" key="10">
    <source>
        <dbReference type="Proteomes" id="UP000564629"/>
    </source>
</evidence>
<dbReference type="Proteomes" id="UP000564629">
    <property type="component" value="Unassembled WGS sequence"/>
</dbReference>
<accession>A0A7W8SDP7</accession>
<feature type="transmembrane region" description="Helical" evidence="6">
    <location>
        <begin position="389"/>
        <end position="410"/>
    </location>
</feature>
<keyword evidence="6" id="KW-1133">Transmembrane helix</keyword>
<dbReference type="SUPFAM" id="SSF52743">
    <property type="entry name" value="Subtilisin-like"/>
    <property type="match status" value="1"/>
</dbReference>
<keyword evidence="4 5" id="KW-0720">Serine protease</keyword>
<dbReference type="PANTHER" id="PTHR43806:SF11">
    <property type="entry name" value="CEREVISIN-RELATED"/>
    <property type="match status" value="1"/>
</dbReference>
<evidence type="ECO:0000259" key="8">
    <source>
        <dbReference type="Pfam" id="PF00082"/>
    </source>
</evidence>
<evidence type="ECO:0000256" key="6">
    <source>
        <dbReference type="SAM" id="Phobius"/>
    </source>
</evidence>
<dbReference type="PANTHER" id="PTHR43806">
    <property type="entry name" value="PEPTIDASE S8"/>
    <property type="match status" value="1"/>
</dbReference>
<dbReference type="InterPro" id="IPR015500">
    <property type="entry name" value="Peptidase_S8_subtilisin-rel"/>
</dbReference>
<evidence type="ECO:0000256" key="5">
    <source>
        <dbReference type="PROSITE-ProRule" id="PRU01240"/>
    </source>
</evidence>
<feature type="chain" id="PRO_5030970392" evidence="7">
    <location>
        <begin position="26"/>
        <end position="416"/>
    </location>
</feature>
<keyword evidence="6" id="KW-0472">Membrane</keyword>
<dbReference type="GO" id="GO:0006508">
    <property type="term" value="P:proteolysis"/>
    <property type="evidence" value="ECO:0007669"/>
    <property type="project" value="UniProtKB-KW"/>
</dbReference>
<dbReference type="PROSITE" id="PS00136">
    <property type="entry name" value="SUBTILASE_ASP"/>
    <property type="match status" value="1"/>
</dbReference>
<feature type="active site" description="Charge relay system" evidence="5">
    <location>
        <position position="288"/>
    </location>
</feature>
<name>A0A7W8SDP7_9CELL</name>
<evidence type="ECO:0000256" key="1">
    <source>
        <dbReference type="ARBA" id="ARBA00011073"/>
    </source>
</evidence>
<feature type="active site" description="Charge relay system" evidence="5">
    <location>
        <position position="81"/>
    </location>
</feature>
<dbReference type="Pfam" id="PF00082">
    <property type="entry name" value="Peptidase_S8"/>
    <property type="match status" value="1"/>
</dbReference>
<evidence type="ECO:0000256" key="4">
    <source>
        <dbReference type="ARBA" id="ARBA00022825"/>
    </source>
</evidence>
<organism evidence="9 10">
    <name type="scientific">Cellulomonas hominis</name>
    <dbReference type="NCBI Taxonomy" id="156981"/>
    <lineage>
        <taxon>Bacteria</taxon>
        <taxon>Bacillati</taxon>
        <taxon>Actinomycetota</taxon>
        <taxon>Actinomycetes</taxon>
        <taxon>Micrococcales</taxon>
        <taxon>Cellulomonadaceae</taxon>
        <taxon>Cellulomonas</taxon>
    </lineage>
</organism>
<dbReference type="OrthoDB" id="3847604at2"/>
<dbReference type="EMBL" id="JACHDN010000001">
    <property type="protein sequence ID" value="MBB5472347.1"/>
    <property type="molecule type" value="Genomic_DNA"/>
</dbReference>
<dbReference type="InterPro" id="IPR036852">
    <property type="entry name" value="Peptidase_S8/S53_dom_sf"/>
</dbReference>
<keyword evidence="7" id="KW-0732">Signal</keyword>
<dbReference type="InterPro" id="IPR022398">
    <property type="entry name" value="Peptidase_S8_His-AS"/>
</dbReference>
<evidence type="ECO:0000256" key="3">
    <source>
        <dbReference type="ARBA" id="ARBA00022801"/>
    </source>
</evidence>